<name>A0A369XIR6_9PROT</name>
<evidence type="ECO:0000313" key="3">
    <source>
        <dbReference type="Proteomes" id="UP000253831"/>
    </source>
</evidence>
<feature type="domain" description="DUF3670" evidence="1">
    <location>
        <begin position="27"/>
        <end position="133"/>
    </location>
</feature>
<proteinExistence type="predicted"/>
<evidence type="ECO:0000259" key="1">
    <source>
        <dbReference type="Pfam" id="PF12419"/>
    </source>
</evidence>
<comment type="caution">
    <text evidence="2">The sequence shown here is derived from an EMBL/GenBank/DDBJ whole genome shotgun (WGS) entry which is preliminary data.</text>
</comment>
<dbReference type="AlphaFoldDB" id="A0A369XIR6"/>
<dbReference type="Proteomes" id="UP000253831">
    <property type="component" value="Unassembled WGS sequence"/>
</dbReference>
<reference evidence="2 3" key="1">
    <citation type="submission" date="2018-05" db="EMBL/GenBank/DDBJ databases">
        <title>Integrated omic analyses show evidence that a Ca. Accumulibacter phosphatis strain performs denitrification under micro-aerobic conditions.</title>
        <authorList>
            <person name="Camejo P.Y."/>
            <person name="Katherine M.D."/>
            <person name="Daniel N.R."/>
        </authorList>
    </citation>
    <scope>NUCLEOTIDE SEQUENCE [LARGE SCALE GENOMIC DNA]</scope>
    <source>
        <strain evidence="2">UW-LDO-IC</strain>
    </source>
</reference>
<dbReference type="InterPro" id="IPR022138">
    <property type="entry name" value="DUF3670"/>
</dbReference>
<accession>A0A369XIR6</accession>
<dbReference type="EMBL" id="QPGA01000028">
    <property type="protein sequence ID" value="RDE50001.1"/>
    <property type="molecule type" value="Genomic_DNA"/>
</dbReference>
<evidence type="ECO:0000313" key="2">
    <source>
        <dbReference type="EMBL" id="RDE50001.1"/>
    </source>
</evidence>
<dbReference type="Pfam" id="PF12419">
    <property type="entry name" value="DUF3670"/>
    <property type="match status" value="1"/>
</dbReference>
<sequence length="135" mass="14893">MPAAGQQAPASSLANCRRCARAADAPPEFLFATLPVLRLLGIRALLPKALERRLRPRLLLQITVQAGQAAGGGLLNADDVFGFDWRVAVGDQLLSREDFEDLVRETTGVIRFKAGYVYLDPREIERLRAQLEQPP</sequence>
<protein>
    <recommendedName>
        <fullName evidence="1">DUF3670 domain-containing protein</fullName>
    </recommendedName>
</protein>
<gene>
    <name evidence="2" type="ORF">DVS81_13665</name>
</gene>
<organism evidence="2 3">
    <name type="scientific">Candidatus Accumulibacter meliphilus</name>
    <dbReference type="NCBI Taxonomy" id="2211374"/>
    <lineage>
        <taxon>Bacteria</taxon>
        <taxon>Pseudomonadati</taxon>
        <taxon>Pseudomonadota</taxon>
        <taxon>Betaproteobacteria</taxon>
        <taxon>Candidatus Accumulibacter</taxon>
    </lineage>
</organism>